<feature type="compositionally biased region" description="Polar residues" evidence="1">
    <location>
        <begin position="19"/>
        <end position="29"/>
    </location>
</feature>
<comment type="caution">
    <text evidence="2">The sequence shown here is derived from an EMBL/GenBank/DDBJ whole genome shotgun (WGS) entry which is preliminary data.</text>
</comment>
<feature type="region of interest" description="Disordered" evidence="1">
    <location>
        <begin position="1"/>
        <end position="43"/>
    </location>
</feature>
<protein>
    <submittedName>
        <fullName evidence="2">Tubulin glycylase 3A-like</fullName>
    </submittedName>
</protein>
<evidence type="ECO:0000313" key="3">
    <source>
        <dbReference type="Proteomes" id="UP000478052"/>
    </source>
</evidence>
<gene>
    <name evidence="2" type="ORF">FWK35_00009359</name>
</gene>
<dbReference type="AlphaFoldDB" id="A0A6G0ZBB4"/>
<name>A0A6G0ZBB4_APHCR</name>
<accession>A0A6G0ZBB4</accession>
<dbReference type="EMBL" id="VUJU01000869">
    <property type="protein sequence ID" value="KAF0767925.1"/>
    <property type="molecule type" value="Genomic_DNA"/>
</dbReference>
<sequence>MASNNNDALKEIGRKKLKNSVSGNSSPGNATVKRKRKVGPVGLSGLTTAKIATASTSGVGSEKSSKHIKGSKVKSSCGKSGRGSGKNSVGTLDQTIRERNIFTAVAKMPEEIQTMFIKNGWIGKITVNDNCFGRSGE</sequence>
<feature type="compositionally biased region" description="Low complexity" evidence="1">
    <location>
        <begin position="73"/>
        <end position="90"/>
    </location>
</feature>
<dbReference type="Proteomes" id="UP000478052">
    <property type="component" value="Unassembled WGS sequence"/>
</dbReference>
<organism evidence="2 3">
    <name type="scientific">Aphis craccivora</name>
    <name type="common">Cowpea aphid</name>
    <dbReference type="NCBI Taxonomy" id="307492"/>
    <lineage>
        <taxon>Eukaryota</taxon>
        <taxon>Metazoa</taxon>
        <taxon>Ecdysozoa</taxon>
        <taxon>Arthropoda</taxon>
        <taxon>Hexapoda</taxon>
        <taxon>Insecta</taxon>
        <taxon>Pterygota</taxon>
        <taxon>Neoptera</taxon>
        <taxon>Paraneoptera</taxon>
        <taxon>Hemiptera</taxon>
        <taxon>Sternorrhyncha</taxon>
        <taxon>Aphidomorpha</taxon>
        <taxon>Aphidoidea</taxon>
        <taxon>Aphididae</taxon>
        <taxon>Aphidini</taxon>
        <taxon>Aphis</taxon>
        <taxon>Aphis</taxon>
    </lineage>
</organism>
<dbReference type="OrthoDB" id="10569004at2759"/>
<feature type="region of interest" description="Disordered" evidence="1">
    <location>
        <begin position="55"/>
        <end position="91"/>
    </location>
</feature>
<evidence type="ECO:0000313" key="2">
    <source>
        <dbReference type="EMBL" id="KAF0767925.1"/>
    </source>
</evidence>
<keyword evidence="3" id="KW-1185">Reference proteome</keyword>
<reference evidence="2 3" key="1">
    <citation type="submission" date="2019-08" db="EMBL/GenBank/DDBJ databases">
        <title>Whole genome of Aphis craccivora.</title>
        <authorList>
            <person name="Voronova N.V."/>
            <person name="Shulinski R.S."/>
            <person name="Bandarenka Y.V."/>
            <person name="Zhorov D.G."/>
            <person name="Warner D."/>
        </authorList>
    </citation>
    <scope>NUCLEOTIDE SEQUENCE [LARGE SCALE GENOMIC DNA]</scope>
    <source>
        <strain evidence="2">180601</strain>
        <tissue evidence="2">Whole Body</tissue>
    </source>
</reference>
<proteinExistence type="predicted"/>
<evidence type="ECO:0000256" key="1">
    <source>
        <dbReference type="SAM" id="MobiDB-lite"/>
    </source>
</evidence>